<dbReference type="RefSeq" id="WP_010888961.1">
    <property type="nucleotide sequence ID" value="NC_001263.1"/>
</dbReference>
<dbReference type="PANTHER" id="PTHR13887">
    <property type="entry name" value="GLUTATHIONE S-TRANSFERASE KAPPA"/>
    <property type="match status" value="1"/>
</dbReference>
<organism evidence="2 3">
    <name type="scientific">Deinococcus radiodurans (strain ATCC 13939 / DSM 20539 / JCM 16871 / CCUG 27074 / LMG 4051 / NBRC 15346 / NCIMB 9279 / VKM B-1422 / R1)</name>
    <dbReference type="NCBI Taxonomy" id="243230"/>
    <lineage>
        <taxon>Bacteria</taxon>
        <taxon>Thermotogati</taxon>
        <taxon>Deinococcota</taxon>
        <taxon>Deinococci</taxon>
        <taxon>Deinococcales</taxon>
        <taxon>Deinococcaceae</taxon>
        <taxon>Deinococcus</taxon>
    </lineage>
</organism>
<evidence type="ECO:0007829" key="5">
    <source>
        <dbReference type="PDB" id="7DKA"/>
    </source>
</evidence>
<dbReference type="OrthoDB" id="69280at2"/>
<dbReference type="DNASU" id="1798859"/>
<dbReference type="PDB" id="7DKA">
    <property type="method" value="X-ray"/>
    <property type="resolution" value="1.56 A"/>
    <property type="chains" value="A/B=2-226"/>
</dbReference>
<dbReference type="Pfam" id="PF01323">
    <property type="entry name" value="DSBA"/>
    <property type="match status" value="1"/>
</dbReference>
<protein>
    <recommendedName>
        <fullName evidence="1">DSBA-like thioredoxin domain-containing protein</fullName>
    </recommendedName>
</protein>
<dbReference type="GO" id="GO:0016491">
    <property type="term" value="F:oxidoreductase activity"/>
    <property type="evidence" value="ECO:0007669"/>
    <property type="project" value="InterPro"/>
</dbReference>
<name>Q9RRZ4_DEIRA</name>
<accession>Q9RRZ4</accession>
<dbReference type="PaxDb" id="243230-DR_2335"/>
<evidence type="ECO:0000259" key="1">
    <source>
        <dbReference type="Pfam" id="PF01323"/>
    </source>
</evidence>
<proteinExistence type="evidence at protein level"/>
<dbReference type="PANTHER" id="PTHR13887:SF41">
    <property type="entry name" value="THIOREDOXIN SUPERFAMILY PROTEIN"/>
    <property type="match status" value="1"/>
</dbReference>
<reference evidence="4 5" key="2">
    <citation type="submission" date="2020-11" db="PDB data bank">
        <title>Crystal structure of DsbA-like protein DR2335 from Deinococcus radiodurans R1, native protein.</title>
        <authorList>
            <person name="Kim M.-K."/>
            <person name="Zhang J."/>
            <person name="Zhao L."/>
        </authorList>
    </citation>
    <scope>X-RAY CRYSTALLOGRAPHY (1.56 ANGSTROMS) OF 2-226</scope>
</reference>
<gene>
    <name evidence="2" type="ordered locus">DR_2335</name>
</gene>
<dbReference type="PIR" id="A75288">
    <property type="entry name" value="A75288"/>
</dbReference>
<dbReference type="InParanoid" id="Q9RRZ4"/>
<dbReference type="Gene3D" id="3.40.30.10">
    <property type="entry name" value="Glutaredoxin"/>
    <property type="match status" value="1"/>
</dbReference>
<keyword evidence="3" id="KW-1185">Reference proteome</keyword>
<evidence type="ECO:0000313" key="2">
    <source>
        <dbReference type="EMBL" id="AAF11883.1"/>
    </source>
</evidence>
<dbReference type="AlphaFoldDB" id="Q9RRZ4"/>
<dbReference type="HOGENOM" id="CLU_1209370_0_0_0"/>
<dbReference type="GeneID" id="69518584"/>
<keyword evidence="4 5" id="KW-0002">3D-structure</keyword>
<sequence>MTPQPTDAQPTDAQPTDLYFDFLCPYAWRGVEMAHVLRGSGEGFRLRHFSLVQGNHPQNKDQETVQWWLTDQPLGAEGGSGYMKYQRPSLNAFLAAHAAARQGEEKSWAFALALFRLHHEDKRDLDEAAFQDAATRAGLDLSQWKQDRQDEAGLRRELRADLEAAAALGVFGTPTFDLGGGDVAYFKFEELTRDPQAARDLWNLFTSTLRSEARVATIRRPVPKKG</sequence>
<reference evidence="2 3" key="1">
    <citation type="journal article" date="1999" name="Science">
        <title>Genome sequence of the radioresistant bacterium Deinococcus radiodurans R1.</title>
        <authorList>
            <person name="White O."/>
            <person name="Eisen J.A."/>
            <person name="Heidelberg J.F."/>
            <person name="Hickey E.K."/>
            <person name="Peterson J.D."/>
            <person name="Dodson R.J."/>
            <person name="Haft D.H."/>
            <person name="Gwinn M.L."/>
            <person name="Nelson W.C."/>
            <person name="Richardson D.L."/>
            <person name="Moffat K.S."/>
            <person name="Qin H."/>
            <person name="Jiang L."/>
            <person name="Pamphile W."/>
            <person name="Crosby M."/>
            <person name="Shen M."/>
            <person name="Vamathevan J.J."/>
            <person name="Lam P."/>
            <person name="McDonald L."/>
            <person name="Utterback T."/>
            <person name="Zalewski C."/>
            <person name="Makarova K.S."/>
            <person name="Aravind L."/>
            <person name="Daly M.J."/>
            <person name="Minton K.W."/>
            <person name="Fleischmann R.D."/>
            <person name="Ketchum K.A."/>
            <person name="Nelson K.E."/>
            <person name="Salzberg S."/>
            <person name="Smith H.O."/>
            <person name="Venter J.C."/>
            <person name="Fraser C.M."/>
        </authorList>
    </citation>
    <scope>NUCLEOTIDE SEQUENCE [LARGE SCALE GENOMIC DNA]</scope>
    <source>
        <strain evidence="3">ATCC 13939 / DSM 20539 / JCM 16871 / LMG 4051 / NBRC 15346 / NCIMB 9279 / R1 / VKM B-1422</strain>
    </source>
</reference>
<feature type="domain" description="DSBA-like thioredoxin" evidence="1">
    <location>
        <begin position="17"/>
        <end position="181"/>
    </location>
</feature>
<dbReference type="PATRIC" id="fig|243230.17.peg.2566"/>
<evidence type="ECO:0000313" key="3">
    <source>
        <dbReference type="Proteomes" id="UP000002524"/>
    </source>
</evidence>
<dbReference type="STRING" id="243230.DR_2335"/>
<dbReference type="eggNOG" id="COG2761">
    <property type="taxonomic scope" value="Bacteria"/>
</dbReference>
<dbReference type="InterPro" id="IPR001853">
    <property type="entry name" value="DSBA-like_thioredoxin_dom"/>
</dbReference>
<dbReference type="PDB" id="7DK9">
    <property type="method" value="X-ray"/>
    <property type="resolution" value="1.72 A"/>
    <property type="chains" value="A/B=2-226"/>
</dbReference>
<dbReference type="EMBL" id="AE000513">
    <property type="protein sequence ID" value="AAF11883.1"/>
    <property type="molecule type" value="Genomic_DNA"/>
</dbReference>
<dbReference type="InterPro" id="IPR036249">
    <property type="entry name" value="Thioredoxin-like_sf"/>
</dbReference>
<dbReference type="EnsemblBacteria" id="AAF11883">
    <property type="protein sequence ID" value="AAF11883"/>
    <property type="gene ID" value="DR_2335"/>
</dbReference>
<dbReference type="SMR" id="Q9RRZ4"/>
<dbReference type="Proteomes" id="UP000002524">
    <property type="component" value="Chromosome 1"/>
</dbReference>
<evidence type="ECO:0007829" key="4">
    <source>
        <dbReference type="PDB" id="7DK9"/>
    </source>
</evidence>
<dbReference type="KEGG" id="dra:DR_2335"/>
<dbReference type="SUPFAM" id="SSF52833">
    <property type="entry name" value="Thioredoxin-like"/>
    <property type="match status" value="1"/>
</dbReference>